<dbReference type="Gene3D" id="3.30.910.20">
    <property type="entry name" value="Skp domain"/>
    <property type="match status" value="1"/>
</dbReference>
<dbReference type="SUPFAM" id="SSF111384">
    <property type="entry name" value="OmpH-like"/>
    <property type="match status" value="1"/>
</dbReference>
<keyword evidence="1" id="KW-0175">Coiled coil</keyword>
<feature type="region of interest" description="Disordered" evidence="2">
    <location>
        <begin position="182"/>
        <end position="204"/>
    </location>
</feature>
<feature type="coiled-coil region" evidence="1">
    <location>
        <begin position="57"/>
        <end position="91"/>
    </location>
</feature>
<protein>
    <submittedName>
        <fullName evidence="3">Periplasmic chaperone for outer membrane proteins Skp</fullName>
    </submittedName>
</protein>
<evidence type="ECO:0000256" key="1">
    <source>
        <dbReference type="SAM" id="Coils"/>
    </source>
</evidence>
<keyword evidence="4" id="KW-1185">Reference proteome</keyword>
<sequence length="204" mass="22480">MTGLAFLRRVAVSVGLGITMLAGVQASAQSIGVVQSDVLVVNPDLLFAETRLGQRMTDELQTERDALIALNRDLEQQLESEEKALTELRAETSPEEFRRMADSFDQKVQQIREDSERRVRDLERSRSQAPVTFMRIVEPILIEIMRDADAAVILDSRATLLSVDAVDITALAISRVDETIGDTMPPELMRGPQAAPDDTSSGAQ</sequence>
<dbReference type="InterPro" id="IPR024930">
    <property type="entry name" value="Skp_dom_sf"/>
</dbReference>
<proteinExistence type="predicted"/>
<dbReference type="RefSeq" id="WP_223228395.1">
    <property type="nucleotide sequence ID" value="NZ_FRCB01000005.1"/>
</dbReference>
<evidence type="ECO:0000313" key="4">
    <source>
        <dbReference type="Proteomes" id="UP000322545"/>
    </source>
</evidence>
<name>A0A1M7H4S3_9RHOB</name>
<dbReference type="Proteomes" id="UP000322545">
    <property type="component" value="Unassembled WGS sequence"/>
</dbReference>
<organism evidence="3 4">
    <name type="scientific">Roseovarius litoreus</name>
    <dbReference type="NCBI Taxonomy" id="1155722"/>
    <lineage>
        <taxon>Bacteria</taxon>
        <taxon>Pseudomonadati</taxon>
        <taxon>Pseudomonadota</taxon>
        <taxon>Alphaproteobacteria</taxon>
        <taxon>Rhodobacterales</taxon>
        <taxon>Roseobacteraceae</taxon>
        <taxon>Roseovarius</taxon>
    </lineage>
</organism>
<gene>
    <name evidence="3" type="ORF">SAMN05443432_105256</name>
</gene>
<dbReference type="InterPro" id="IPR005632">
    <property type="entry name" value="Chaperone_Skp"/>
</dbReference>
<reference evidence="3 4" key="1">
    <citation type="submission" date="2016-11" db="EMBL/GenBank/DDBJ databases">
        <authorList>
            <person name="Varghese N."/>
            <person name="Submissions S."/>
        </authorList>
    </citation>
    <scope>NUCLEOTIDE SEQUENCE [LARGE SCALE GENOMIC DNA]</scope>
    <source>
        <strain evidence="3 4">DSM 28249</strain>
    </source>
</reference>
<dbReference type="Pfam" id="PF03938">
    <property type="entry name" value="OmpH"/>
    <property type="match status" value="1"/>
</dbReference>
<dbReference type="GO" id="GO:0051082">
    <property type="term" value="F:unfolded protein binding"/>
    <property type="evidence" value="ECO:0007669"/>
    <property type="project" value="InterPro"/>
</dbReference>
<evidence type="ECO:0000256" key="2">
    <source>
        <dbReference type="SAM" id="MobiDB-lite"/>
    </source>
</evidence>
<evidence type="ECO:0000313" key="3">
    <source>
        <dbReference type="EMBL" id="SHM23388.1"/>
    </source>
</evidence>
<dbReference type="AlphaFoldDB" id="A0A1M7H4S3"/>
<accession>A0A1M7H4S3</accession>
<dbReference type="SMART" id="SM00935">
    <property type="entry name" value="OmpH"/>
    <property type="match status" value="1"/>
</dbReference>
<dbReference type="EMBL" id="FRCB01000005">
    <property type="protein sequence ID" value="SHM23388.1"/>
    <property type="molecule type" value="Genomic_DNA"/>
</dbReference>